<comment type="caution">
    <text evidence="1">The sequence shown here is derived from an EMBL/GenBank/DDBJ whole genome shotgun (WGS) entry which is preliminary data.</text>
</comment>
<protein>
    <submittedName>
        <fullName evidence="1">Uncharacterized protein</fullName>
    </submittedName>
</protein>
<dbReference type="EMBL" id="CM042029">
    <property type="protein sequence ID" value="KAI3796065.1"/>
    <property type="molecule type" value="Genomic_DNA"/>
</dbReference>
<gene>
    <name evidence="1" type="ORF">L1987_38728</name>
</gene>
<name>A0ACB9HK08_9ASTR</name>
<evidence type="ECO:0000313" key="2">
    <source>
        <dbReference type="Proteomes" id="UP001056120"/>
    </source>
</evidence>
<sequence>MTIPAYQFGQRRNLSQRWRLCTSWRPRFPVGGSLIANNSPEDFSEGDYTFNLTSGDGIFRWKSLTYYRLLMDPNAVRNLNQPVSSLMVNGSGFYLFGASESDVAIRVLITPAAADSDPRILKMSTDGQLVVMRYANSELVTDFSTPGYSCRPPYRCGKLGLCSPGGCYCPAGFRTDPVTYSVCALLDNSLSLPESCGDNKTLRQSNSKELLLLSRVTRIPGIKYYH</sequence>
<accession>A0ACB9HK08</accession>
<dbReference type="Proteomes" id="UP001056120">
    <property type="component" value="Linkage Group LG12"/>
</dbReference>
<reference evidence="2" key="1">
    <citation type="journal article" date="2022" name="Mol. Ecol. Resour.">
        <title>The genomes of chicory, endive, great burdock and yacon provide insights into Asteraceae palaeo-polyploidization history and plant inulin production.</title>
        <authorList>
            <person name="Fan W."/>
            <person name="Wang S."/>
            <person name="Wang H."/>
            <person name="Wang A."/>
            <person name="Jiang F."/>
            <person name="Liu H."/>
            <person name="Zhao H."/>
            <person name="Xu D."/>
            <person name="Zhang Y."/>
        </authorList>
    </citation>
    <scope>NUCLEOTIDE SEQUENCE [LARGE SCALE GENOMIC DNA]</scope>
    <source>
        <strain evidence="2">cv. Yunnan</strain>
    </source>
</reference>
<organism evidence="1 2">
    <name type="scientific">Smallanthus sonchifolius</name>
    <dbReference type="NCBI Taxonomy" id="185202"/>
    <lineage>
        <taxon>Eukaryota</taxon>
        <taxon>Viridiplantae</taxon>
        <taxon>Streptophyta</taxon>
        <taxon>Embryophyta</taxon>
        <taxon>Tracheophyta</taxon>
        <taxon>Spermatophyta</taxon>
        <taxon>Magnoliopsida</taxon>
        <taxon>eudicotyledons</taxon>
        <taxon>Gunneridae</taxon>
        <taxon>Pentapetalae</taxon>
        <taxon>asterids</taxon>
        <taxon>campanulids</taxon>
        <taxon>Asterales</taxon>
        <taxon>Asteraceae</taxon>
        <taxon>Asteroideae</taxon>
        <taxon>Heliantheae alliance</taxon>
        <taxon>Millerieae</taxon>
        <taxon>Smallanthus</taxon>
    </lineage>
</organism>
<keyword evidence="2" id="KW-1185">Reference proteome</keyword>
<evidence type="ECO:0000313" key="1">
    <source>
        <dbReference type="EMBL" id="KAI3796065.1"/>
    </source>
</evidence>
<reference evidence="1 2" key="2">
    <citation type="journal article" date="2022" name="Mol. Ecol. Resour.">
        <title>The genomes of chicory, endive, great burdock and yacon provide insights into Asteraceae paleo-polyploidization history and plant inulin production.</title>
        <authorList>
            <person name="Fan W."/>
            <person name="Wang S."/>
            <person name="Wang H."/>
            <person name="Wang A."/>
            <person name="Jiang F."/>
            <person name="Liu H."/>
            <person name="Zhao H."/>
            <person name="Xu D."/>
            <person name="Zhang Y."/>
        </authorList>
    </citation>
    <scope>NUCLEOTIDE SEQUENCE [LARGE SCALE GENOMIC DNA]</scope>
    <source>
        <strain evidence="2">cv. Yunnan</strain>
        <tissue evidence="1">Leaves</tissue>
    </source>
</reference>
<proteinExistence type="predicted"/>